<feature type="disulfide bond" description="Redox-active" evidence="2">
    <location>
        <begin position="10"/>
        <end position="13"/>
    </location>
</feature>
<dbReference type="OrthoDB" id="9800630at2"/>
<dbReference type="Pfam" id="PF13192">
    <property type="entry name" value="Thioredoxin_3"/>
    <property type="match status" value="1"/>
</dbReference>
<feature type="active site" description="Nucleophile" evidence="1">
    <location>
        <position position="13"/>
    </location>
</feature>
<dbReference type="PANTHER" id="PTHR36450:SF1">
    <property type="entry name" value="THIOREDOXIN"/>
    <property type="match status" value="1"/>
</dbReference>
<dbReference type="PIRSF" id="PIRSF037031">
    <property type="entry name" value="Redox_disulphide_2"/>
    <property type="match status" value="1"/>
</dbReference>
<accession>A0A1S1V9Y0</accession>
<evidence type="ECO:0000259" key="3">
    <source>
        <dbReference type="Pfam" id="PF13192"/>
    </source>
</evidence>
<keyword evidence="2" id="KW-0676">Redox-active center</keyword>
<evidence type="ECO:0000256" key="1">
    <source>
        <dbReference type="PIRSR" id="PIRSR037031-50"/>
    </source>
</evidence>
<reference evidence="4 5" key="1">
    <citation type="submission" date="2016-09" db="EMBL/GenBank/DDBJ databases">
        <title>Genome sequence of Eubacterium angustum.</title>
        <authorList>
            <person name="Poehlein A."/>
            <person name="Daniel R."/>
        </authorList>
    </citation>
    <scope>NUCLEOTIDE SEQUENCE [LARGE SCALE GENOMIC DNA]</scope>
    <source>
        <strain evidence="4 5">DSM 1989</strain>
    </source>
</reference>
<dbReference type="Proteomes" id="UP000180254">
    <property type="component" value="Unassembled WGS sequence"/>
</dbReference>
<dbReference type="EMBL" id="MKIE01000001">
    <property type="protein sequence ID" value="OHW63324.1"/>
    <property type="molecule type" value="Genomic_DNA"/>
</dbReference>
<keyword evidence="2" id="KW-1015">Disulfide bond</keyword>
<dbReference type="SUPFAM" id="SSF52833">
    <property type="entry name" value="Thioredoxin-like"/>
    <property type="match status" value="1"/>
</dbReference>
<sequence>MIIKVLGPGCKKCGLLLEHVNEAIEKTGVEAEVVKVEDMGEIVGYGVMSTPALVIDEKVVSTGKILMTKDIVKLIQK</sequence>
<organism evidence="4 5">
    <name type="scientific">Andreesenia angusta</name>
    <dbReference type="NCBI Taxonomy" id="39480"/>
    <lineage>
        <taxon>Bacteria</taxon>
        <taxon>Bacillati</taxon>
        <taxon>Bacillota</taxon>
        <taxon>Tissierellia</taxon>
        <taxon>Tissierellales</taxon>
        <taxon>Gottschalkiaceae</taxon>
        <taxon>Andreesenia</taxon>
    </lineage>
</organism>
<dbReference type="NCBIfam" id="TIGR00412">
    <property type="entry name" value="redox_disulf_2"/>
    <property type="match status" value="1"/>
</dbReference>
<proteinExistence type="predicted"/>
<gene>
    <name evidence="4" type="ORF">EUAN_01880</name>
</gene>
<name>A0A1S1V9Y0_9FIRM</name>
<dbReference type="RefSeq" id="WP_071060717.1">
    <property type="nucleotide sequence ID" value="NZ_MKIE01000001.1"/>
</dbReference>
<dbReference type="InterPro" id="IPR036249">
    <property type="entry name" value="Thioredoxin-like_sf"/>
</dbReference>
<dbReference type="PANTHER" id="PTHR36450">
    <property type="entry name" value="THIOREDOXIN"/>
    <property type="match status" value="1"/>
</dbReference>
<keyword evidence="5" id="KW-1185">Reference proteome</keyword>
<dbReference type="InterPro" id="IPR012336">
    <property type="entry name" value="Thioredoxin-like_fold"/>
</dbReference>
<evidence type="ECO:0000313" key="4">
    <source>
        <dbReference type="EMBL" id="OHW63324.1"/>
    </source>
</evidence>
<comment type="caution">
    <text evidence="4">The sequence shown here is derived from an EMBL/GenBank/DDBJ whole genome shotgun (WGS) entry which is preliminary data.</text>
</comment>
<feature type="active site" description="Nucleophile" evidence="1">
    <location>
        <position position="10"/>
    </location>
</feature>
<evidence type="ECO:0000256" key="2">
    <source>
        <dbReference type="PIRSR" id="PIRSR037031-51"/>
    </source>
</evidence>
<feature type="domain" description="Thioredoxin-like fold" evidence="3">
    <location>
        <begin position="1"/>
        <end position="76"/>
    </location>
</feature>
<dbReference type="AlphaFoldDB" id="A0A1S1V9Y0"/>
<protein>
    <recommendedName>
        <fullName evidence="3">Thioredoxin-like fold domain-containing protein</fullName>
    </recommendedName>
</protein>
<dbReference type="Gene3D" id="3.40.30.10">
    <property type="entry name" value="Glutaredoxin"/>
    <property type="match status" value="1"/>
</dbReference>
<dbReference type="InterPro" id="IPR005243">
    <property type="entry name" value="THIRX-like_proc"/>
</dbReference>
<evidence type="ECO:0000313" key="5">
    <source>
        <dbReference type="Proteomes" id="UP000180254"/>
    </source>
</evidence>
<dbReference type="STRING" id="39480.EUAN_01880"/>